<evidence type="ECO:0000256" key="1">
    <source>
        <dbReference type="ARBA" id="ARBA00022679"/>
    </source>
</evidence>
<gene>
    <name evidence="5" type="ORF">GCM10010449_66880</name>
</gene>
<dbReference type="RefSeq" id="WP_344527431.1">
    <property type="nucleotide sequence ID" value="NZ_BAAAUG010000148.1"/>
</dbReference>
<organism evidence="5 6">
    <name type="scientific">Streptomyces rectiviolaceus</name>
    <dbReference type="NCBI Taxonomy" id="332591"/>
    <lineage>
        <taxon>Bacteria</taxon>
        <taxon>Bacillati</taxon>
        <taxon>Actinomycetota</taxon>
        <taxon>Actinomycetes</taxon>
        <taxon>Kitasatosporales</taxon>
        <taxon>Streptomycetaceae</taxon>
        <taxon>Streptomyces</taxon>
    </lineage>
</organism>
<dbReference type="Pfam" id="PF13302">
    <property type="entry name" value="Acetyltransf_3"/>
    <property type="match status" value="1"/>
</dbReference>
<reference evidence="6" key="1">
    <citation type="journal article" date="2019" name="Int. J. Syst. Evol. Microbiol.">
        <title>The Global Catalogue of Microorganisms (GCM) 10K type strain sequencing project: providing services to taxonomists for standard genome sequencing and annotation.</title>
        <authorList>
            <consortium name="The Broad Institute Genomics Platform"/>
            <consortium name="The Broad Institute Genome Sequencing Center for Infectious Disease"/>
            <person name="Wu L."/>
            <person name="Ma J."/>
        </authorList>
    </citation>
    <scope>NUCLEOTIDE SEQUENCE [LARGE SCALE GENOMIC DNA]</scope>
    <source>
        <strain evidence="6">JCM 9092</strain>
    </source>
</reference>
<dbReference type="InterPro" id="IPR000182">
    <property type="entry name" value="GNAT_dom"/>
</dbReference>
<sequence>MPELQRLRSDHAPALLAFELENRDYFAKSVPDRGDAYFAEFDARHEALLAEQAAGTCHFHVIVDGTGAVLGRVNLVDVAGGEAELGYRIAESAGGRGLATRAVRQVCGVAAAEYGLTALRAATDAGNAGSRAVLARAGFVVVSEVSGAGGGVEVRYRREGLGL</sequence>
<dbReference type="Proteomes" id="UP001501637">
    <property type="component" value="Unassembled WGS sequence"/>
</dbReference>
<dbReference type="EMBL" id="BAAAUG010000148">
    <property type="protein sequence ID" value="GAA3137158.1"/>
    <property type="molecule type" value="Genomic_DNA"/>
</dbReference>
<keyword evidence="1" id="KW-0808">Transferase</keyword>
<evidence type="ECO:0000313" key="5">
    <source>
        <dbReference type="EMBL" id="GAA3137158.1"/>
    </source>
</evidence>
<comment type="caution">
    <text evidence="5">The sequence shown here is derived from an EMBL/GenBank/DDBJ whole genome shotgun (WGS) entry which is preliminary data.</text>
</comment>
<dbReference type="PROSITE" id="PS51186">
    <property type="entry name" value="GNAT"/>
    <property type="match status" value="1"/>
</dbReference>
<feature type="domain" description="N-acetyltransferase" evidence="4">
    <location>
        <begin position="2"/>
        <end position="159"/>
    </location>
</feature>
<comment type="similarity">
    <text evidence="3">Belongs to the acetyltransferase family. RimJ subfamily.</text>
</comment>
<dbReference type="PANTHER" id="PTHR43792:SF8">
    <property type="entry name" value="[RIBOSOMAL PROTEIN US5]-ALANINE N-ACETYLTRANSFERASE"/>
    <property type="match status" value="1"/>
</dbReference>
<dbReference type="PANTHER" id="PTHR43792">
    <property type="entry name" value="GNAT FAMILY, PUTATIVE (AFU_ORTHOLOGUE AFUA_3G00765)-RELATED-RELATED"/>
    <property type="match status" value="1"/>
</dbReference>
<dbReference type="SUPFAM" id="SSF55729">
    <property type="entry name" value="Acyl-CoA N-acyltransferases (Nat)"/>
    <property type="match status" value="1"/>
</dbReference>
<evidence type="ECO:0000313" key="6">
    <source>
        <dbReference type="Proteomes" id="UP001501637"/>
    </source>
</evidence>
<keyword evidence="2" id="KW-0012">Acyltransferase</keyword>
<protein>
    <submittedName>
        <fullName evidence="5">GNAT family N-acetyltransferase</fullName>
    </submittedName>
</protein>
<name>A0ABP6N5K3_9ACTN</name>
<evidence type="ECO:0000256" key="3">
    <source>
        <dbReference type="ARBA" id="ARBA00038502"/>
    </source>
</evidence>
<evidence type="ECO:0000256" key="2">
    <source>
        <dbReference type="ARBA" id="ARBA00023315"/>
    </source>
</evidence>
<proteinExistence type="inferred from homology"/>
<dbReference type="Gene3D" id="3.40.630.30">
    <property type="match status" value="1"/>
</dbReference>
<evidence type="ECO:0000259" key="4">
    <source>
        <dbReference type="PROSITE" id="PS51186"/>
    </source>
</evidence>
<accession>A0ABP6N5K3</accession>
<dbReference type="InterPro" id="IPR016181">
    <property type="entry name" value="Acyl_CoA_acyltransferase"/>
</dbReference>
<dbReference type="InterPro" id="IPR051531">
    <property type="entry name" value="N-acetyltransferase"/>
</dbReference>
<keyword evidence="6" id="KW-1185">Reference proteome</keyword>